<accession>A0A4Y7XF95</accession>
<dbReference type="OrthoDB" id="6717263at2"/>
<evidence type="ECO:0000313" key="1">
    <source>
        <dbReference type="EMBL" id="TEU30374.1"/>
    </source>
</evidence>
<name>A0A4Y7XF95_9GAMM</name>
<evidence type="ECO:0000313" key="2">
    <source>
        <dbReference type="Proteomes" id="UP000297834"/>
    </source>
</evidence>
<dbReference type="STRING" id="1120977.GCA_000619845_00487"/>
<proteinExistence type="predicted"/>
<dbReference type="Proteomes" id="UP000297834">
    <property type="component" value="Unassembled WGS sequence"/>
</dbReference>
<comment type="caution">
    <text evidence="1">The sequence shown here is derived from an EMBL/GenBank/DDBJ whole genome shotgun (WGS) entry which is preliminary data.</text>
</comment>
<organism evidence="1 2">
    <name type="scientific">Alkanindiges illinoisensis</name>
    <dbReference type="NCBI Taxonomy" id="197183"/>
    <lineage>
        <taxon>Bacteria</taxon>
        <taxon>Pseudomonadati</taxon>
        <taxon>Pseudomonadota</taxon>
        <taxon>Gammaproteobacteria</taxon>
        <taxon>Moraxellales</taxon>
        <taxon>Moraxellaceae</taxon>
        <taxon>Alkanindiges</taxon>
    </lineage>
</organism>
<protein>
    <submittedName>
        <fullName evidence="1">Uncharacterized protein</fullName>
    </submittedName>
</protein>
<gene>
    <name evidence="1" type="ORF">E2B99_02435</name>
</gene>
<dbReference type="AlphaFoldDB" id="A0A4Y7XF95"/>
<keyword evidence="2" id="KW-1185">Reference proteome</keyword>
<reference evidence="1 2" key="1">
    <citation type="submission" date="2019-03" db="EMBL/GenBank/DDBJ databases">
        <title>Alkanindiges illinoisensis: a potential pathogenic isolated from ascites of a gastric cancer patient with abdominal metastasis.</title>
        <authorList>
            <person name="Hu X."/>
            <person name="Yang B."/>
            <person name="Yan X."/>
            <person name="Lin L."/>
            <person name="Zhao H."/>
            <person name="Zhou F."/>
            <person name="Su B."/>
            <person name="Chen J."/>
            <person name="Rui Y."/>
            <person name="Wang Q."/>
            <person name="Zheng L."/>
        </authorList>
    </citation>
    <scope>NUCLEOTIDE SEQUENCE [LARGE SCALE GENOMIC DNA]</scope>
    <source>
        <strain evidence="1 2">NFYY 23406</strain>
    </source>
</reference>
<dbReference type="RefSeq" id="WP_134243401.1">
    <property type="nucleotide sequence ID" value="NZ_SNTY01000009.1"/>
</dbReference>
<sequence>MIKLKWNNRFLAVLITLIVLFVAVVGWIIVRENTVTSSASYVSHSPINHVFNKVQPPATPVYAPSRAPDSAKQMYAHMQNTSAAHPLSSQSSADQNYNMGYEWANEQKISTSEQCRMLSTEYLSGCHAYLEVKNYVNQTDVNPNTPRY</sequence>
<dbReference type="EMBL" id="SNTY01000009">
    <property type="protein sequence ID" value="TEU30374.1"/>
    <property type="molecule type" value="Genomic_DNA"/>
</dbReference>